<dbReference type="CDD" id="cd01166">
    <property type="entry name" value="KdgK"/>
    <property type="match status" value="1"/>
</dbReference>
<name>A0ABT1BWI3_9BACT</name>
<keyword evidence="3 5" id="KW-0418">Kinase</keyword>
<evidence type="ECO:0000256" key="1">
    <source>
        <dbReference type="ARBA" id="ARBA00010688"/>
    </source>
</evidence>
<dbReference type="Proteomes" id="UP001204015">
    <property type="component" value="Unassembled WGS sequence"/>
</dbReference>
<dbReference type="SUPFAM" id="SSF53613">
    <property type="entry name" value="Ribokinase-like"/>
    <property type="match status" value="1"/>
</dbReference>
<organism evidence="5 6">
    <name type="scientific">Segatella cerevisiae</name>
    <dbReference type="NCBI Taxonomy" id="2053716"/>
    <lineage>
        <taxon>Bacteria</taxon>
        <taxon>Pseudomonadati</taxon>
        <taxon>Bacteroidota</taxon>
        <taxon>Bacteroidia</taxon>
        <taxon>Bacteroidales</taxon>
        <taxon>Prevotellaceae</taxon>
        <taxon>Segatella</taxon>
    </lineage>
</organism>
<evidence type="ECO:0000256" key="3">
    <source>
        <dbReference type="ARBA" id="ARBA00022777"/>
    </source>
</evidence>
<dbReference type="PANTHER" id="PTHR43320:SF2">
    <property type="entry name" value="2-DEHYDRO-3-DEOXYGLUCONOKINASE_2-DEHYDRO-3-DEOXYGALACTONOKINASE"/>
    <property type="match status" value="1"/>
</dbReference>
<dbReference type="InterPro" id="IPR029056">
    <property type="entry name" value="Ribokinase-like"/>
</dbReference>
<gene>
    <name evidence="5" type="ORF">NG821_06225</name>
</gene>
<keyword evidence="2" id="KW-0808">Transferase</keyword>
<feature type="domain" description="Carbohydrate kinase PfkB" evidence="4">
    <location>
        <begin position="4"/>
        <end position="329"/>
    </location>
</feature>
<protein>
    <submittedName>
        <fullName evidence="5">Sugar kinase</fullName>
    </submittedName>
</protein>
<dbReference type="RefSeq" id="WP_252760797.1">
    <property type="nucleotide sequence ID" value="NZ_JAMXLY010000018.1"/>
</dbReference>
<dbReference type="Gene3D" id="3.40.1190.20">
    <property type="match status" value="1"/>
</dbReference>
<dbReference type="EMBL" id="JAMXLY010000018">
    <property type="protein sequence ID" value="MCO6025439.1"/>
    <property type="molecule type" value="Genomic_DNA"/>
</dbReference>
<dbReference type="InterPro" id="IPR052700">
    <property type="entry name" value="Carb_kinase_PfkB-like"/>
</dbReference>
<evidence type="ECO:0000313" key="5">
    <source>
        <dbReference type="EMBL" id="MCO6025439.1"/>
    </source>
</evidence>
<keyword evidence="6" id="KW-1185">Reference proteome</keyword>
<accession>A0ABT1BWI3</accession>
<dbReference type="PANTHER" id="PTHR43320">
    <property type="entry name" value="SUGAR KINASE"/>
    <property type="match status" value="1"/>
</dbReference>
<evidence type="ECO:0000313" key="6">
    <source>
        <dbReference type="Proteomes" id="UP001204015"/>
    </source>
</evidence>
<dbReference type="InterPro" id="IPR011611">
    <property type="entry name" value="PfkB_dom"/>
</dbReference>
<evidence type="ECO:0000256" key="2">
    <source>
        <dbReference type="ARBA" id="ARBA00022679"/>
    </source>
</evidence>
<comment type="caution">
    <text evidence="5">The sequence shown here is derived from an EMBL/GenBank/DDBJ whole genome shotgun (WGS) entry which is preliminary data.</text>
</comment>
<reference evidence="5 6" key="1">
    <citation type="submission" date="2022-06" db="EMBL/GenBank/DDBJ databases">
        <title>A taxonomic note on the genus Prevotella: Description of four novel genera and emended description of the genera Hallella and Xylanibacter.</title>
        <authorList>
            <person name="Hitch T.C.A."/>
        </authorList>
    </citation>
    <scope>NUCLEOTIDE SEQUENCE [LARGE SCALE GENOMIC DNA]</scope>
    <source>
        <strain evidence="5 6">DSM 100619</strain>
    </source>
</reference>
<dbReference type="Pfam" id="PF00294">
    <property type="entry name" value="PfkB"/>
    <property type="match status" value="1"/>
</dbReference>
<dbReference type="GO" id="GO:0016301">
    <property type="term" value="F:kinase activity"/>
    <property type="evidence" value="ECO:0007669"/>
    <property type="project" value="UniProtKB-KW"/>
</dbReference>
<comment type="similarity">
    <text evidence="1">Belongs to the carbohydrate kinase PfkB family.</text>
</comment>
<sequence length="349" mass="39346">MKRTKIVTFGEIMLRFSKPGYLRLTEGSLFEGHFGGSEANVAVSLANLGDDAEFVTRVPQNPMGDAALMHLRQFGLDVGHVVRGGDRLGTYYFERGAAMRNSKVVYDRKWSSFYTLERGMIPWKEILKDAAYFHCSGITCAISRDAMDTTFDALAQADHLGVHITADINYRGNLWNYGLNPRDVLFQMLQYSDMIFGDQNEWEVASGVSHIPFTAKDSHFEIDRDAYIAYFHEMHKLFPRCKKMVMALRNQLSSRHHILTGLLYDAEKDTLYTSRLYDIQPIVDPMGVGDAFVAAYIHALIKCAEDNQRNLDFALSASALKNTISGDQNLVSEDEILDNITASGGRIKR</sequence>
<proteinExistence type="inferred from homology"/>
<evidence type="ECO:0000259" key="4">
    <source>
        <dbReference type="Pfam" id="PF00294"/>
    </source>
</evidence>